<protein>
    <recommendedName>
        <fullName evidence="2">Mitochondrial cardiolipin hydrolase</fullName>
    </recommendedName>
</protein>
<dbReference type="GO" id="GO:0005739">
    <property type="term" value="C:mitochondrion"/>
    <property type="evidence" value="ECO:0007669"/>
    <property type="project" value="TreeGrafter"/>
</dbReference>
<feature type="domain" description="PLD phosphodiesterase" evidence="4">
    <location>
        <begin position="157"/>
        <end position="184"/>
    </location>
</feature>
<dbReference type="Gene3D" id="3.30.870.10">
    <property type="entry name" value="Endonuclease Chain A"/>
    <property type="match status" value="2"/>
</dbReference>
<dbReference type="VEuPathDB" id="AmoebaDB:NfTy_070380"/>
<keyword evidence="3" id="KW-0732">Signal</keyword>
<dbReference type="PROSITE" id="PS50035">
    <property type="entry name" value="PLD"/>
    <property type="match status" value="2"/>
</dbReference>
<dbReference type="VEuPathDB" id="AmoebaDB:NF0117730"/>
<dbReference type="RefSeq" id="XP_044562300.1">
    <property type="nucleotide sequence ID" value="XM_044706898.1"/>
</dbReference>
<dbReference type="SUPFAM" id="SSF56024">
    <property type="entry name" value="Phospholipase D/nuclease"/>
    <property type="match status" value="2"/>
</dbReference>
<accession>A0A6A5BKQ7</accession>
<evidence type="ECO:0000256" key="1">
    <source>
        <dbReference type="ARBA" id="ARBA00038012"/>
    </source>
</evidence>
<gene>
    <name evidence="5" type="ORF">FDP41_003579</name>
</gene>
<evidence type="ECO:0000313" key="6">
    <source>
        <dbReference type="Proteomes" id="UP000444721"/>
    </source>
</evidence>
<dbReference type="Proteomes" id="UP000444721">
    <property type="component" value="Unassembled WGS sequence"/>
</dbReference>
<feature type="signal peptide" evidence="3">
    <location>
        <begin position="1"/>
        <end position="20"/>
    </location>
</feature>
<comment type="caution">
    <text evidence="5">The sequence shown here is derived from an EMBL/GenBank/DDBJ whole genome shotgun (WGS) entry which is preliminary data.</text>
</comment>
<keyword evidence="6" id="KW-1185">Reference proteome</keyword>
<dbReference type="VEuPathDB" id="AmoebaDB:FDP41_003579"/>
<comment type="similarity">
    <text evidence="1">Belongs to the phospholipase D family. MitoPLD/Zucchini subfamily.</text>
</comment>
<dbReference type="Pfam" id="PF13091">
    <property type="entry name" value="PLDc_2"/>
    <property type="match status" value="2"/>
</dbReference>
<name>A0A6A5BKQ7_NAEFO</name>
<organism evidence="5 6">
    <name type="scientific">Naegleria fowleri</name>
    <name type="common">Brain eating amoeba</name>
    <dbReference type="NCBI Taxonomy" id="5763"/>
    <lineage>
        <taxon>Eukaryota</taxon>
        <taxon>Discoba</taxon>
        <taxon>Heterolobosea</taxon>
        <taxon>Tetramitia</taxon>
        <taxon>Eutetramitia</taxon>
        <taxon>Vahlkampfiidae</taxon>
        <taxon>Naegleria</taxon>
    </lineage>
</organism>
<dbReference type="InterPro" id="IPR001736">
    <property type="entry name" value="PLipase_D/transphosphatidylase"/>
</dbReference>
<dbReference type="OMA" id="MYTYSHQ"/>
<proteinExistence type="inferred from homology"/>
<dbReference type="InterPro" id="IPR025202">
    <property type="entry name" value="PLD-like_dom"/>
</dbReference>
<dbReference type="GO" id="GO:0016891">
    <property type="term" value="F:RNA endonuclease activity producing 5'-phosphomonoesters, hydrolytic mechanism"/>
    <property type="evidence" value="ECO:0007669"/>
    <property type="project" value="TreeGrafter"/>
</dbReference>
<dbReference type="EMBL" id="VFQX01000034">
    <property type="protein sequence ID" value="KAF0977587.1"/>
    <property type="molecule type" value="Genomic_DNA"/>
</dbReference>
<dbReference type="PANTHER" id="PTHR43856">
    <property type="entry name" value="CARDIOLIPIN HYDROLASE"/>
    <property type="match status" value="1"/>
</dbReference>
<evidence type="ECO:0000259" key="4">
    <source>
        <dbReference type="PROSITE" id="PS50035"/>
    </source>
</evidence>
<evidence type="ECO:0000256" key="2">
    <source>
        <dbReference type="ARBA" id="ARBA00040549"/>
    </source>
</evidence>
<dbReference type="PANTHER" id="PTHR43856:SF2">
    <property type="entry name" value="PHOSPHOLIPASE D"/>
    <property type="match status" value="1"/>
</dbReference>
<dbReference type="InterPro" id="IPR051406">
    <property type="entry name" value="PLD_domain"/>
</dbReference>
<dbReference type="GeneID" id="68110797"/>
<dbReference type="AlphaFoldDB" id="A0A6A5BKQ7"/>
<reference evidence="5 6" key="1">
    <citation type="journal article" date="2019" name="Sci. Rep.">
        <title>Nanopore sequencing improves the draft genome of the human pathogenic amoeba Naegleria fowleri.</title>
        <authorList>
            <person name="Liechti N."/>
            <person name="Schurch N."/>
            <person name="Bruggmann R."/>
            <person name="Wittwer M."/>
        </authorList>
    </citation>
    <scope>NUCLEOTIDE SEQUENCE [LARGE SCALE GENOMIC DNA]</scope>
    <source>
        <strain evidence="5 6">ATCC 30894</strain>
    </source>
</reference>
<evidence type="ECO:0000313" key="5">
    <source>
        <dbReference type="EMBL" id="KAF0977587.1"/>
    </source>
</evidence>
<sequence>MKGLLLLLLSVVVVLTFSSSLWVCADLQNTTYTSPFHPLNIPRASIGLTPLFSPDHSTKEETNLVLSATSSIDIAIPGFDSWSGCSYPKDGCMGCSASDLLNTEKFPIFQALINQIVSNRVRVRIITNKYDDKLCDGKMDLLTYLKIAGADVRYYTTTTFLHAKYIAIDGCKAAISSINFSQTSFRKNREAGILVNECQTSSGIVQKFAQSVFEYDFKQAVPLQVDYSQYSQSDIQLVRTSTATVTIPENLHFANCDASSGTIQEYRDTYNISISASPDYAYDFLMSALRQTKRSLKVSIYEISHPDLCDYVIQLNQQGVALTLFASHYVFSKSEALDAYRCYRKLLDNGITVTLSAKECLEFSHEKYWIIDDNILMMSTGNWRGTDYPNPPYVFPPKKGNERTWRNVNRDFTLRIDGSTAILKKFIEVLNNDYNQGYPYSSGTASKATNTMNIRNY</sequence>
<feature type="domain" description="PLD phosphodiesterase" evidence="4">
    <location>
        <begin position="365"/>
        <end position="387"/>
    </location>
</feature>
<feature type="chain" id="PRO_5025372516" description="Mitochondrial cardiolipin hydrolase" evidence="3">
    <location>
        <begin position="21"/>
        <end position="457"/>
    </location>
</feature>
<evidence type="ECO:0000256" key="3">
    <source>
        <dbReference type="SAM" id="SignalP"/>
    </source>
</evidence>
<dbReference type="OrthoDB" id="5205528at2759"/>